<reference evidence="10 11" key="1">
    <citation type="submission" date="2016-12" db="EMBL/GenBank/DDBJ databases">
        <authorList>
            <person name="Song W.-J."/>
            <person name="Kurnit D.M."/>
        </authorList>
    </citation>
    <scope>NUCLEOTIDE SEQUENCE [LARGE SCALE GENOMIC DNA]</scope>
    <source>
        <strain evidence="10 11">DSM 18488</strain>
    </source>
</reference>
<dbReference type="EMBL" id="FRFE01000014">
    <property type="protein sequence ID" value="SHO49603.1"/>
    <property type="molecule type" value="Genomic_DNA"/>
</dbReference>
<feature type="transmembrane region" description="Helical" evidence="8">
    <location>
        <begin position="131"/>
        <end position="150"/>
    </location>
</feature>
<feature type="transmembrane region" description="Helical" evidence="8">
    <location>
        <begin position="162"/>
        <end position="184"/>
    </location>
</feature>
<keyword evidence="3 7" id="KW-0812">Transmembrane</keyword>
<feature type="transmembrane region" description="Helical" evidence="8">
    <location>
        <begin position="267"/>
        <end position="288"/>
    </location>
</feature>
<keyword evidence="5" id="KW-0560">Oxidoreductase</keyword>
<feature type="transmembrane region" description="Helical" evidence="8">
    <location>
        <begin position="234"/>
        <end position="255"/>
    </location>
</feature>
<keyword evidence="6 8" id="KW-0472">Membrane</keyword>
<protein>
    <recommendedName>
        <fullName evidence="9">NADH:quinone oxidoreductase/Mrp antiporter transmembrane domain-containing protein</fullName>
    </recommendedName>
</protein>
<evidence type="ECO:0000256" key="3">
    <source>
        <dbReference type="ARBA" id="ARBA00022692"/>
    </source>
</evidence>
<keyword evidence="2" id="KW-1003">Cell membrane</keyword>
<gene>
    <name evidence="10" type="ORF">SAMN02745220_02926</name>
</gene>
<proteinExistence type="predicted"/>
<dbReference type="InterPro" id="IPR001750">
    <property type="entry name" value="ND/Mrp_TM"/>
</dbReference>
<organism evidence="10 11">
    <name type="scientific">Desulfopila aestuarii DSM 18488</name>
    <dbReference type="NCBI Taxonomy" id="1121416"/>
    <lineage>
        <taxon>Bacteria</taxon>
        <taxon>Pseudomonadati</taxon>
        <taxon>Thermodesulfobacteriota</taxon>
        <taxon>Desulfobulbia</taxon>
        <taxon>Desulfobulbales</taxon>
        <taxon>Desulfocapsaceae</taxon>
        <taxon>Desulfopila</taxon>
    </lineage>
</organism>
<dbReference type="InterPro" id="IPR052175">
    <property type="entry name" value="ComplexI-like_HydComp"/>
</dbReference>
<feature type="transmembrane region" description="Helical" evidence="8">
    <location>
        <begin position="343"/>
        <end position="360"/>
    </location>
</feature>
<comment type="subcellular location">
    <subcellularLocation>
        <location evidence="1">Cell membrane</location>
        <topology evidence="1">Multi-pass membrane protein</topology>
    </subcellularLocation>
    <subcellularLocation>
        <location evidence="7">Membrane</location>
        <topology evidence="7">Multi-pass membrane protein</topology>
    </subcellularLocation>
</comment>
<feature type="transmembrane region" description="Helical" evidence="8">
    <location>
        <begin position="108"/>
        <end position="125"/>
    </location>
</feature>
<evidence type="ECO:0000256" key="8">
    <source>
        <dbReference type="SAM" id="Phobius"/>
    </source>
</evidence>
<dbReference type="Pfam" id="PF00361">
    <property type="entry name" value="Proton_antipo_M"/>
    <property type="match status" value="1"/>
</dbReference>
<evidence type="ECO:0000256" key="7">
    <source>
        <dbReference type="RuleBase" id="RU000320"/>
    </source>
</evidence>
<feature type="transmembrane region" description="Helical" evidence="8">
    <location>
        <begin position="32"/>
        <end position="51"/>
    </location>
</feature>
<feature type="transmembrane region" description="Helical" evidence="8">
    <location>
        <begin position="381"/>
        <end position="406"/>
    </location>
</feature>
<feature type="transmembrane region" description="Helical" evidence="8">
    <location>
        <begin position="464"/>
        <end position="483"/>
    </location>
</feature>
<evidence type="ECO:0000256" key="6">
    <source>
        <dbReference type="ARBA" id="ARBA00023136"/>
    </source>
</evidence>
<feature type="transmembrane region" description="Helical" evidence="8">
    <location>
        <begin position="71"/>
        <end position="96"/>
    </location>
</feature>
<feature type="transmembrane region" description="Helical" evidence="8">
    <location>
        <begin position="6"/>
        <end position="25"/>
    </location>
</feature>
<evidence type="ECO:0000313" key="10">
    <source>
        <dbReference type="EMBL" id="SHO49603.1"/>
    </source>
</evidence>
<evidence type="ECO:0000256" key="5">
    <source>
        <dbReference type="ARBA" id="ARBA00023002"/>
    </source>
</evidence>
<evidence type="ECO:0000259" key="9">
    <source>
        <dbReference type="Pfam" id="PF00361"/>
    </source>
</evidence>
<evidence type="ECO:0000256" key="4">
    <source>
        <dbReference type="ARBA" id="ARBA00022989"/>
    </source>
</evidence>
<evidence type="ECO:0000256" key="1">
    <source>
        <dbReference type="ARBA" id="ARBA00004651"/>
    </source>
</evidence>
<keyword evidence="11" id="KW-1185">Reference proteome</keyword>
<feature type="transmembrane region" description="Helical" evidence="8">
    <location>
        <begin position="418"/>
        <end position="443"/>
    </location>
</feature>
<feature type="transmembrane region" description="Helical" evidence="8">
    <location>
        <begin position="308"/>
        <end position="331"/>
    </location>
</feature>
<dbReference type="AlphaFoldDB" id="A0A1M7YAE4"/>
<dbReference type="GO" id="GO:0042773">
    <property type="term" value="P:ATP synthesis coupled electron transport"/>
    <property type="evidence" value="ECO:0007669"/>
    <property type="project" value="InterPro"/>
</dbReference>
<dbReference type="PANTHER" id="PTHR42682">
    <property type="entry name" value="HYDROGENASE-4 COMPONENT F"/>
    <property type="match status" value="1"/>
</dbReference>
<feature type="transmembrane region" description="Helical" evidence="8">
    <location>
        <begin position="516"/>
        <end position="533"/>
    </location>
</feature>
<dbReference type="GO" id="GO:0005886">
    <property type="term" value="C:plasma membrane"/>
    <property type="evidence" value="ECO:0007669"/>
    <property type="project" value="UniProtKB-SubCell"/>
</dbReference>
<dbReference type="InterPro" id="IPR003918">
    <property type="entry name" value="NADH_UbQ_OxRdtase"/>
</dbReference>
<sequence length="651" mass="70580">MDIFLLSLSVVCAGGLFALSTYRLFRLMKAGYIALTLAGCLIGLYAVATTLQSDEVVTFSGSWLHLFTLSFSLDALSAFFLIPIFAVCPLAALYNFHYMDKAADSGRVAVNFFFLTLLIVSMALVATADNIISFALSWEIMSLSSFFLVMHDYQKKETRQAGYIYILFTQAGAMFLFAALALAYSYTGSFALSSFATMPASIKVVVFFLALVCFGSKAGVFPLHTWLPHAHPAAPSAISGVMSGVMIKMGIYGIIRLYGVLGATDIIFGQVILVLGMISGVLGVVYALGKQDLKKILAYSSVENIGIILIGAGIGMIGIAVGDMVMASFGFAGSLLHVFNHSLFKPLLFFGAGSVLHGTGTKNVDQLGGLVKRMTTTGKGFLFGSLAISGLPPFNGFVSEFLIYFGAFHGLTQKGATFILIMLAIISLAFIGGLAISCFSRVFGLAFLGEPRSPEAAKAHETDFSMTFPMVVLSAVCLLIGLFPDPFVQMAMLGLKSITSLNLVETSAVAVVTQNLGFAARIFVGVFLFTVVLRKIFYRQKEIGSGGTWGCGFTQPTVRMQYTGTSYGMSIVEFFRPFVQVRTYYSGISKIFPGRTTYESRVDDIAEITLVDRIVTPFVFLLGKFRWIQHGHIQLYISYIIVTIIVLLLFM</sequence>
<name>A0A1M7YAE4_9BACT</name>
<feature type="transmembrane region" description="Helical" evidence="8">
    <location>
        <begin position="633"/>
        <end position="650"/>
    </location>
</feature>
<dbReference type="PRINTS" id="PR01437">
    <property type="entry name" value="NUOXDRDTASE4"/>
</dbReference>
<dbReference type="STRING" id="1121416.SAMN02745220_02926"/>
<dbReference type="PANTHER" id="PTHR42682:SF3">
    <property type="entry name" value="FORMATE HYDROGENLYASE SUBUNIT 3-RELATED"/>
    <property type="match status" value="1"/>
</dbReference>
<evidence type="ECO:0000313" key="11">
    <source>
        <dbReference type="Proteomes" id="UP000184603"/>
    </source>
</evidence>
<dbReference type="Proteomes" id="UP000184603">
    <property type="component" value="Unassembled WGS sequence"/>
</dbReference>
<dbReference type="GO" id="GO:0016491">
    <property type="term" value="F:oxidoreductase activity"/>
    <property type="evidence" value="ECO:0007669"/>
    <property type="project" value="UniProtKB-KW"/>
</dbReference>
<evidence type="ECO:0000256" key="2">
    <source>
        <dbReference type="ARBA" id="ARBA00022475"/>
    </source>
</evidence>
<dbReference type="GO" id="GO:0008137">
    <property type="term" value="F:NADH dehydrogenase (ubiquinone) activity"/>
    <property type="evidence" value="ECO:0007669"/>
    <property type="project" value="InterPro"/>
</dbReference>
<feature type="domain" description="NADH:quinone oxidoreductase/Mrp antiporter transmembrane" evidence="9">
    <location>
        <begin position="128"/>
        <end position="416"/>
    </location>
</feature>
<keyword evidence="4 8" id="KW-1133">Transmembrane helix</keyword>
<accession>A0A1M7YAE4</accession>